<sequence length="343" mass="36978">MSLWDRLHPLLFLGASALSAWHSPAPELAWPAAAMVATFVLVFWTVQQQPLAPHGSPSEAAHYWVMGTLILASMGLGFFMEDSTIVRTPFLGKNGIGTLLAMALPVAQLVAIGGPDQVLGWVTAVVGAVALFLSFSQGGWIGAVTAQAVMLAAGTPRMRRHVVALVLVVALVVALAASVIWMARLPALGMLLSRIDPTSSSKTERIYIWEGSWHMFLEHPWFGVGLGAFSRVYPDYRVSAAHEPNVSFAHNLFLNLLAETGVPGLAAFIAILGTWVGQARKRLLQASPEEHEWVAVLLAALSALLTHQLFDGTMWSLHIGVGFWVLGAMLYRKRTGSSNETSP</sequence>
<keyword evidence="2 5" id="KW-0812">Transmembrane</keyword>
<feature type="transmembrane region" description="Helical" evidence="5">
    <location>
        <begin position="293"/>
        <end position="309"/>
    </location>
</feature>
<feature type="transmembrane region" description="Helical" evidence="5">
    <location>
        <begin position="315"/>
        <end position="331"/>
    </location>
</feature>
<dbReference type="EMBL" id="CP141615">
    <property type="protein sequence ID" value="WRP18370.1"/>
    <property type="molecule type" value="Genomic_DNA"/>
</dbReference>
<keyword evidence="3 5" id="KW-1133">Transmembrane helix</keyword>
<evidence type="ECO:0000313" key="7">
    <source>
        <dbReference type="EMBL" id="WRP18370.1"/>
    </source>
</evidence>
<gene>
    <name evidence="7" type="ORF">U7230_05005</name>
</gene>
<feature type="transmembrane region" description="Helical" evidence="5">
    <location>
        <begin position="61"/>
        <end position="79"/>
    </location>
</feature>
<evidence type="ECO:0000256" key="3">
    <source>
        <dbReference type="ARBA" id="ARBA00022989"/>
    </source>
</evidence>
<name>A0ABZ1BZU9_9FIRM</name>
<proteinExistence type="predicted"/>
<accession>A0ABZ1BZU9</accession>
<keyword evidence="4 5" id="KW-0472">Membrane</keyword>
<keyword evidence="7" id="KW-0436">Ligase</keyword>
<organism evidence="7 8">
    <name type="scientific">Carboxydichorda subterranea</name>
    <dbReference type="NCBI Taxonomy" id="3109565"/>
    <lineage>
        <taxon>Bacteria</taxon>
        <taxon>Bacillati</taxon>
        <taxon>Bacillota</taxon>
        <taxon>Limnochordia</taxon>
        <taxon>Limnochordales</taxon>
        <taxon>Geochordaceae</taxon>
        <taxon>Carboxydichorda</taxon>
    </lineage>
</organism>
<dbReference type="InterPro" id="IPR051533">
    <property type="entry name" value="WaaL-like"/>
</dbReference>
<dbReference type="InterPro" id="IPR007016">
    <property type="entry name" value="O-antigen_ligase-rel_domated"/>
</dbReference>
<keyword evidence="8" id="KW-1185">Reference proteome</keyword>
<feature type="transmembrane region" description="Helical" evidence="5">
    <location>
        <begin position="118"/>
        <end position="141"/>
    </location>
</feature>
<feature type="transmembrane region" description="Helical" evidence="5">
    <location>
        <begin position="91"/>
        <end position="112"/>
    </location>
</feature>
<evidence type="ECO:0000259" key="6">
    <source>
        <dbReference type="Pfam" id="PF04932"/>
    </source>
</evidence>
<reference evidence="7 8" key="1">
    <citation type="journal article" date="2024" name="Front. Microbiol.">
        <title>Novel thermophilic genera Geochorda gen. nov. and Carboxydochorda gen. nov. from the deep terrestrial subsurface reveal the ecophysiological diversity in the class Limnochordia.</title>
        <authorList>
            <person name="Karnachuk O.V."/>
            <person name="Lukina A.P."/>
            <person name="Avakyan M.R."/>
            <person name="Kadnikov V.V."/>
            <person name="Begmatov S."/>
            <person name="Beletsky A.V."/>
            <person name="Vlasova K.G."/>
            <person name="Novikov A.A."/>
            <person name="Shcherbakova V.A."/>
            <person name="Mardanov A.V."/>
            <person name="Ravin N.V."/>
        </authorList>
    </citation>
    <scope>NUCLEOTIDE SEQUENCE [LARGE SCALE GENOMIC DNA]</scope>
    <source>
        <strain evidence="7 8">L945</strain>
    </source>
</reference>
<evidence type="ECO:0000256" key="1">
    <source>
        <dbReference type="ARBA" id="ARBA00004141"/>
    </source>
</evidence>
<feature type="transmembrane region" description="Helical" evidence="5">
    <location>
        <begin position="252"/>
        <end position="272"/>
    </location>
</feature>
<evidence type="ECO:0000256" key="5">
    <source>
        <dbReference type="SAM" id="Phobius"/>
    </source>
</evidence>
<protein>
    <submittedName>
        <fullName evidence="7">O-antigen ligase family protein</fullName>
    </submittedName>
</protein>
<evidence type="ECO:0000256" key="4">
    <source>
        <dbReference type="ARBA" id="ARBA00023136"/>
    </source>
</evidence>
<evidence type="ECO:0000256" key="2">
    <source>
        <dbReference type="ARBA" id="ARBA00022692"/>
    </source>
</evidence>
<dbReference type="RefSeq" id="WP_324717641.1">
    <property type="nucleotide sequence ID" value="NZ_CP141615.1"/>
</dbReference>
<comment type="subcellular location">
    <subcellularLocation>
        <location evidence="1">Membrane</location>
        <topology evidence="1">Multi-pass membrane protein</topology>
    </subcellularLocation>
</comment>
<dbReference type="GO" id="GO:0016874">
    <property type="term" value="F:ligase activity"/>
    <property type="evidence" value="ECO:0007669"/>
    <property type="project" value="UniProtKB-KW"/>
</dbReference>
<feature type="transmembrane region" description="Helical" evidence="5">
    <location>
        <begin position="162"/>
        <end position="183"/>
    </location>
</feature>
<evidence type="ECO:0000313" key="8">
    <source>
        <dbReference type="Proteomes" id="UP001332192"/>
    </source>
</evidence>
<dbReference type="Proteomes" id="UP001332192">
    <property type="component" value="Chromosome"/>
</dbReference>
<dbReference type="Pfam" id="PF04932">
    <property type="entry name" value="Wzy_C"/>
    <property type="match status" value="1"/>
</dbReference>
<feature type="domain" description="O-antigen ligase-related" evidence="6">
    <location>
        <begin position="123"/>
        <end position="269"/>
    </location>
</feature>
<dbReference type="PANTHER" id="PTHR37422">
    <property type="entry name" value="TEICHURONIC ACID BIOSYNTHESIS PROTEIN TUAE"/>
    <property type="match status" value="1"/>
</dbReference>
<dbReference type="PANTHER" id="PTHR37422:SF13">
    <property type="entry name" value="LIPOPOLYSACCHARIDE BIOSYNTHESIS PROTEIN PA4999-RELATED"/>
    <property type="match status" value="1"/>
</dbReference>